<protein>
    <submittedName>
        <fullName evidence="1">Uncharacterized protein</fullName>
    </submittedName>
</protein>
<keyword evidence="2" id="KW-1185">Reference proteome</keyword>
<comment type="caution">
    <text evidence="1">The sequence shown here is derived from an EMBL/GenBank/DDBJ whole genome shotgun (WGS) entry which is preliminary data.</text>
</comment>
<dbReference type="EMBL" id="QTSX02003573">
    <property type="protein sequence ID" value="KAJ9070468.1"/>
    <property type="molecule type" value="Genomic_DNA"/>
</dbReference>
<reference evidence="1" key="1">
    <citation type="submission" date="2022-04" db="EMBL/GenBank/DDBJ databases">
        <title>Genome of the entomopathogenic fungus Entomophthora muscae.</title>
        <authorList>
            <person name="Elya C."/>
            <person name="Lovett B.R."/>
            <person name="Lee E."/>
            <person name="Macias A.M."/>
            <person name="Hajek A.E."/>
            <person name="De Bivort B.L."/>
            <person name="Kasson M.T."/>
            <person name="De Fine Licht H.H."/>
            <person name="Stajich J.E."/>
        </authorList>
    </citation>
    <scope>NUCLEOTIDE SEQUENCE</scope>
    <source>
        <strain evidence="1">Berkeley</strain>
    </source>
</reference>
<accession>A0ACC2T775</accession>
<gene>
    <name evidence="1" type="ORF">DSO57_1007660</name>
</gene>
<name>A0ACC2T775_9FUNG</name>
<evidence type="ECO:0000313" key="2">
    <source>
        <dbReference type="Proteomes" id="UP001165960"/>
    </source>
</evidence>
<dbReference type="Proteomes" id="UP001165960">
    <property type="component" value="Unassembled WGS sequence"/>
</dbReference>
<sequence>MLPNLSFFLSGIECLSYLQPETTLPLGLAGGHTFVELDNQLRAVLISDPSAGHAAVALRVGTGAYGDPVDFPGLALVTNHILLLGSKRYPNVYRSFIEANEGSDAVQTGSTQSVFSFEVGHWALESTLDIFSRLFIEPTFSKEEMNQEVVRMIEERNSPLRMFSIATKAKLKAADTLAFKKVSDIHATLTSHFERYFSSSQMVLVVLGRENITSLQNIVTSKFSPIQNKIPSPELLPNADMFASDVLIDPYAKVNQLVIRFLLPSAIHNHLDFLAWLVNSSSLHQTLKLKGYSNIPLSVAIEKGTRISAFSIGMTVTDKGQAHKHHILRLVLIFLKTIRIRDIPQDYHHFIHSTKHRLSSTSNPLRLVQDLAQQLHFSPIPNQPSFNPRHFLAALEHFKPTNLTLFSDHKLTSDYSIDPDSCAKYHMAKFPPDVIARLHAVTSDDFDTNIHPQ</sequence>
<organism evidence="1 2">
    <name type="scientific">Entomophthora muscae</name>
    <dbReference type="NCBI Taxonomy" id="34485"/>
    <lineage>
        <taxon>Eukaryota</taxon>
        <taxon>Fungi</taxon>
        <taxon>Fungi incertae sedis</taxon>
        <taxon>Zoopagomycota</taxon>
        <taxon>Entomophthoromycotina</taxon>
        <taxon>Entomophthoromycetes</taxon>
        <taxon>Entomophthorales</taxon>
        <taxon>Entomophthoraceae</taxon>
        <taxon>Entomophthora</taxon>
    </lineage>
</organism>
<evidence type="ECO:0000313" key="1">
    <source>
        <dbReference type="EMBL" id="KAJ9070468.1"/>
    </source>
</evidence>
<proteinExistence type="predicted"/>